<gene>
    <name evidence="1" type="ORF">BV22DRAFT_772078</name>
</gene>
<reference evidence="1" key="1">
    <citation type="journal article" date="2021" name="New Phytol.">
        <title>Evolutionary innovations through gain and loss of genes in the ectomycorrhizal Boletales.</title>
        <authorList>
            <person name="Wu G."/>
            <person name="Miyauchi S."/>
            <person name="Morin E."/>
            <person name="Kuo A."/>
            <person name="Drula E."/>
            <person name="Varga T."/>
            <person name="Kohler A."/>
            <person name="Feng B."/>
            <person name="Cao Y."/>
            <person name="Lipzen A."/>
            <person name="Daum C."/>
            <person name="Hundley H."/>
            <person name="Pangilinan J."/>
            <person name="Johnson J."/>
            <person name="Barry K."/>
            <person name="LaButti K."/>
            <person name="Ng V."/>
            <person name="Ahrendt S."/>
            <person name="Min B."/>
            <person name="Choi I.G."/>
            <person name="Park H."/>
            <person name="Plett J.M."/>
            <person name="Magnuson J."/>
            <person name="Spatafora J.W."/>
            <person name="Nagy L.G."/>
            <person name="Henrissat B."/>
            <person name="Grigoriev I.V."/>
            <person name="Yang Z.L."/>
            <person name="Xu J."/>
            <person name="Martin F.M."/>
        </authorList>
    </citation>
    <scope>NUCLEOTIDE SEQUENCE</scope>
    <source>
        <strain evidence="1">KUC20120723A-06</strain>
    </source>
</reference>
<sequence>MTADGWARENEYVRAIEALLSFSTFFSAFMPILWSSEDVTPTTLGVVDIALILAEGVLYGVSVFMFGLTIYLICNKASPTVPANVKVIVIAFLFITLTTVHLVLDFIGLEVGMLMMQAAPGSQSISLSDLNQTCIAFRNFAYVLVNVLGDAVIIFRCYILWQKYWVVILPFIMWCGVAVFGILGAIGAGIPGNQAPRVLVAGNAEVMTVFFALTLGMNTLTTGLTAYRIWAIEHKARSFAHVTLRSSLRPVMHIVIDAGMVYSLAILVILCTESAQQLLWSAWNPIPPIISIMFYMVIIRVKLLPTAPTSGRNLLPTTRVKSVFDTDAQLQVTRNGCSGFGDREPTADPWDQMEPTRFISLSNEIGAES</sequence>
<evidence type="ECO:0000313" key="2">
    <source>
        <dbReference type="Proteomes" id="UP000790709"/>
    </source>
</evidence>
<evidence type="ECO:0000313" key="1">
    <source>
        <dbReference type="EMBL" id="KAH7920839.1"/>
    </source>
</evidence>
<comment type="caution">
    <text evidence="1">The sequence shown here is derived from an EMBL/GenBank/DDBJ whole genome shotgun (WGS) entry which is preliminary data.</text>
</comment>
<dbReference type="Proteomes" id="UP000790709">
    <property type="component" value="Unassembled WGS sequence"/>
</dbReference>
<proteinExistence type="predicted"/>
<dbReference type="EMBL" id="MU266556">
    <property type="protein sequence ID" value="KAH7920839.1"/>
    <property type="molecule type" value="Genomic_DNA"/>
</dbReference>
<protein>
    <submittedName>
        <fullName evidence="1">Uncharacterized protein</fullName>
    </submittedName>
</protein>
<name>A0ACB8B6E8_9AGAM</name>
<keyword evidence="2" id="KW-1185">Reference proteome</keyword>
<organism evidence="1 2">
    <name type="scientific">Leucogyrophana mollusca</name>
    <dbReference type="NCBI Taxonomy" id="85980"/>
    <lineage>
        <taxon>Eukaryota</taxon>
        <taxon>Fungi</taxon>
        <taxon>Dikarya</taxon>
        <taxon>Basidiomycota</taxon>
        <taxon>Agaricomycotina</taxon>
        <taxon>Agaricomycetes</taxon>
        <taxon>Agaricomycetidae</taxon>
        <taxon>Boletales</taxon>
        <taxon>Boletales incertae sedis</taxon>
        <taxon>Leucogyrophana</taxon>
    </lineage>
</organism>
<accession>A0ACB8B6E8</accession>